<gene>
    <name evidence="2" type="ORF">F7D14_05565</name>
</gene>
<keyword evidence="1" id="KW-0472">Membrane</keyword>
<keyword evidence="1" id="KW-1133">Transmembrane helix</keyword>
<feature type="transmembrane region" description="Helical" evidence="1">
    <location>
        <begin position="122"/>
        <end position="145"/>
    </location>
</feature>
<keyword evidence="1" id="KW-0812">Transmembrane</keyword>
<feature type="transmembrane region" description="Helical" evidence="1">
    <location>
        <begin position="152"/>
        <end position="169"/>
    </location>
</feature>
<reference evidence="2 3" key="1">
    <citation type="submission" date="2019-09" db="EMBL/GenBank/DDBJ databases">
        <title>Isolation and complete genome sequencing of Methylocystis species.</title>
        <authorList>
            <person name="Rumah B.L."/>
            <person name="Stead C.E."/>
            <person name="Stevens B.C."/>
            <person name="Minton N.P."/>
            <person name="Grosse-Honebrink A."/>
            <person name="Zhang Y."/>
        </authorList>
    </citation>
    <scope>NUCLEOTIDE SEQUENCE [LARGE SCALE GENOMIC DNA]</scope>
    <source>
        <strain evidence="2 3">BRCS2</strain>
    </source>
</reference>
<evidence type="ECO:0000313" key="2">
    <source>
        <dbReference type="EMBL" id="QGM96993.1"/>
    </source>
</evidence>
<feature type="transmembrane region" description="Helical" evidence="1">
    <location>
        <begin position="175"/>
        <end position="197"/>
    </location>
</feature>
<proteinExistence type="predicted"/>
<dbReference type="Proteomes" id="UP000422569">
    <property type="component" value="Chromosome"/>
</dbReference>
<protein>
    <submittedName>
        <fullName evidence="2">Uncharacterized protein</fullName>
    </submittedName>
</protein>
<sequence length="207" mass="21669">MDVEKALLEIAEIRGHVARSVEFHGYGPQALVLTGLLAAAGGGAQALFLPAPGEAPLDYILFWASVACLALAVIGAEAFRRARRNHGGMANDMLRAAARAFAPAGLAGLFTSLTILRHAPEAAWMLPGLWQIMLSLGVFAASAALPGMMTAVAAWYLATGLACLTYASGPDAFSPLAMALPFLGGQCFAAAILHFAYRAENAKERDR</sequence>
<keyword evidence="3" id="KW-1185">Reference proteome</keyword>
<dbReference type="RefSeq" id="WP_016918505.1">
    <property type="nucleotide sequence ID" value="NZ_CP044331.1"/>
</dbReference>
<dbReference type="AlphaFoldDB" id="A0A6B8M6P4"/>
<organism evidence="2 3">
    <name type="scientific">Methylocystis parvus</name>
    <dbReference type="NCBI Taxonomy" id="134"/>
    <lineage>
        <taxon>Bacteria</taxon>
        <taxon>Pseudomonadati</taxon>
        <taxon>Pseudomonadota</taxon>
        <taxon>Alphaproteobacteria</taxon>
        <taxon>Hyphomicrobiales</taxon>
        <taxon>Methylocystaceae</taxon>
        <taxon>Methylocystis</taxon>
    </lineage>
</organism>
<accession>A0A6B8M6P4</accession>
<evidence type="ECO:0000256" key="1">
    <source>
        <dbReference type="SAM" id="Phobius"/>
    </source>
</evidence>
<name>A0A6B8M6P4_9HYPH</name>
<dbReference type="EMBL" id="CP044331">
    <property type="protein sequence ID" value="QGM96993.1"/>
    <property type="molecule type" value="Genomic_DNA"/>
</dbReference>
<feature type="transmembrane region" description="Helical" evidence="1">
    <location>
        <begin position="30"/>
        <end position="48"/>
    </location>
</feature>
<feature type="transmembrane region" description="Helical" evidence="1">
    <location>
        <begin position="60"/>
        <end position="79"/>
    </location>
</feature>
<dbReference type="KEGG" id="mpar:F7D14_05565"/>
<feature type="transmembrane region" description="Helical" evidence="1">
    <location>
        <begin position="100"/>
        <end position="116"/>
    </location>
</feature>
<evidence type="ECO:0000313" key="3">
    <source>
        <dbReference type="Proteomes" id="UP000422569"/>
    </source>
</evidence>